<dbReference type="Pfam" id="PF13487">
    <property type="entry name" value="HD_5"/>
    <property type="match status" value="1"/>
</dbReference>
<dbReference type="InterPro" id="IPR037522">
    <property type="entry name" value="HD_GYP_dom"/>
</dbReference>
<protein>
    <submittedName>
        <fullName evidence="2">HD domain-containing phosphohydrolase</fullName>
    </submittedName>
</protein>
<proteinExistence type="predicted"/>
<dbReference type="PANTHER" id="PTHR43155:SF2">
    <property type="entry name" value="CYCLIC DI-GMP PHOSPHODIESTERASE PA4108"/>
    <property type="match status" value="1"/>
</dbReference>
<dbReference type="InterPro" id="IPR003607">
    <property type="entry name" value="HD/PDEase_dom"/>
</dbReference>
<dbReference type="PANTHER" id="PTHR43155">
    <property type="entry name" value="CYCLIC DI-GMP PHOSPHODIESTERASE PA4108-RELATED"/>
    <property type="match status" value="1"/>
</dbReference>
<feature type="domain" description="HD-GYP" evidence="1">
    <location>
        <begin position="117"/>
        <end position="313"/>
    </location>
</feature>
<organism evidence="2 3">
    <name type="scientific">Lachnospira intestinalis</name>
    <dbReference type="NCBI Taxonomy" id="3133158"/>
    <lineage>
        <taxon>Bacteria</taxon>
        <taxon>Bacillati</taxon>
        <taxon>Bacillota</taxon>
        <taxon>Clostridia</taxon>
        <taxon>Lachnospirales</taxon>
        <taxon>Lachnospiraceae</taxon>
        <taxon>Lachnospira</taxon>
    </lineage>
</organism>
<sequence length="364" mass="41726">MIRVDVKDLKGDEILAVPVMSASDTVLVQSDTELKEEYIQKLTDQRIGYVYVKEQTGSGQIVKERKEEKEPQQKKIYRLDETTDRSREIVAGILDRHIYKHNSDLKKIGEAAENIIDSVLSDHDVLTNVTEIRNVSTDMYTHCINVCSLSTILALKLKMTERQVHNVALGAILHDIGLKYIRVPYENISIEDMNYRDLLEYKKHTIYGYSSVEKEEWLSDTAKEIILLHHENVKGTGFPFQQRNGKLKAEVRLVSVCDDFDSLVSGIGNRKMKIYEAIEYIKVHTGMEYDATIANKLLESVAVYPVGMNVMTNEGEIGVVVRQNREVTDRPVIRMLRYADGTDYKEEVEKDLLKYLTVFIVDTL</sequence>
<dbReference type="Gene3D" id="1.10.3210.10">
    <property type="entry name" value="Hypothetical protein af1432"/>
    <property type="match status" value="1"/>
</dbReference>
<evidence type="ECO:0000259" key="1">
    <source>
        <dbReference type="PROSITE" id="PS51832"/>
    </source>
</evidence>
<dbReference type="PROSITE" id="PS51832">
    <property type="entry name" value="HD_GYP"/>
    <property type="match status" value="1"/>
</dbReference>
<reference evidence="2" key="1">
    <citation type="submission" date="2024-03" db="EMBL/GenBank/DDBJ databases">
        <title>Human intestinal bacterial collection.</title>
        <authorList>
            <person name="Pauvert C."/>
            <person name="Hitch T.C.A."/>
            <person name="Clavel T."/>
        </authorList>
    </citation>
    <scope>NUCLEOTIDE SEQUENCE [LARGE SCALE GENOMIC DNA]</scope>
    <source>
        <strain evidence="2">CLA-AA-H89B</strain>
    </source>
</reference>
<evidence type="ECO:0000313" key="3">
    <source>
        <dbReference type="Proteomes" id="UP001546774"/>
    </source>
</evidence>
<dbReference type="EMBL" id="JBBMFS010000009">
    <property type="protein sequence ID" value="MEQ2555438.1"/>
    <property type="molecule type" value="Genomic_DNA"/>
</dbReference>
<gene>
    <name evidence="2" type="ORF">WMO37_10550</name>
</gene>
<evidence type="ECO:0000313" key="2">
    <source>
        <dbReference type="EMBL" id="MEQ2555438.1"/>
    </source>
</evidence>
<name>A0ABV1H6X0_9FIRM</name>
<dbReference type="SUPFAM" id="SSF109604">
    <property type="entry name" value="HD-domain/PDEase-like"/>
    <property type="match status" value="1"/>
</dbReference>
<comment type="caution">
    <text evidence="2">The sequence shown here is derived from an EMBL/GenBank/DDBJ whole genome shotgun (WGS) entry which is preliminary data.</text>
</comment>
<accession>A0ABV1H6X0</accession>
<keyword evidence="3" id="KW-1185">Reference proteome</keyword>
<dbReference type="CDD" id="cd00077">
    <property type="entry name" value="HDc"/>
    <property type="match status" value="1"/>
</dbReference>
<dbReference type="Proteomes" id="UP001546774">
    <property type="component" value="Unassembled WGS sequence"/>
</dbReference>